<dbReference type="eggNOG" id="ENOG502S7RX">
    <property type="taxonomic scope" value="Eukaryota"/>
</dbReference>
<dbReference type="STRING" id="743788.S8E9S1"/>
<gene>
    <name evidence="2" type="ORF">FOMPIDRAFT_1029876</name>
</gene>
<dbReference type="SUPFAM" id="SSF48403">
    <property type="entry name" value="Ankyrin repeat"/>
    <property type="match status" value="1"/>
</dbReference>
<reference evidence="2 3" key="1">
    <citation type="journal article" date="2012" name="Science">
        <title>The Paleozoic origin of enzymatic lignin decomposition reconstructed from 31 fungal genomes.</title>
        <authorList>
            <person name="Floudas D."/>
            <person name="Binder M."/>
            <person name="Riley R."/>
            <person name="Barry K."/>
            <person name="Blanchette R.A."/>
            <person name="Henrissat B."/>
            <person name="Martinez A.T."/>
            <person name="Otillar R."/>
            <person name="Spatafora J.W."/>
            <person name="Yadav J.S."/>
            <person name="Aerts A."/>
            <person name="Benoit I."/>
            <person name="Boyd A."/>
            <person name="Carlson A."/>
            <person name="Copeland A."/>
            <person name="Coutinho P.M."/>
            <person name="de Vries R.P."/>
            <person name="Ferreira P."/>
            <person name="Findley K."/>
            <person name="Foster B."/>
            <person name="Gaskell J."/>
            <person name="Glotzer D."/>
            <person name="Gorecki P."/>
            <person name="Heitman J."/>
            <person name="Hesse C."/>
            <person name="Hori C."/>
            <person name="Igarashi K."/>
            <person name="Jurgens J.A."/>
            <person name="Kallen N."/>
            <person name="Kersten P."/>
            <person name="Kohler A."/>
            <person name="Kuees U."/>
            <person name="Kumar T.K.A."/>
            <person name="Kuo A."/>
            <person name="LaButti K."/>
            <person name="Larrondo L.F."/>
            <person name="Lindquist E."/>
            <person name="Ling A."/>
            <person name="Lombard V."/>
            <person name="Lucas S."/>
            <person name="Lundell T."/>
            <person name="Martin R."/>
            <person name="McLaughlin D.J."/>
            <person name="Morgenstern I."/>
            <person name="Morin E."/>
            <person name="Murat C."/>
            <person name="Nagy L.G."/>
            <person name="Nolan M."/>
            <person name="Ohm R.A."/>
            <person name="Patyshakuliyeva A."/>
            <person name="Rokas A."/>
            <person name="Ruiz-Duenas F.J."/>
            <person name="Sabat G."/>
            <person name="Salamov A."/>
            <person name="Samejima M."/>
            <person name="Schmutz J."/>
            <person name="Slot J.C."/>
            <person name="St John F."/>
            <person name="Stenlid J."/>
            <person name="Sun H."/>
            <person name="Sun S."/>
            <person name="Syed K."/>
            <person name="Tsang A."/>
            <person name="Wiebenga A."/>
            <person name="Young D."/>
            <person name="Pisabarro A."/>
            <person name="Eastwood D.C."/>
            <person name="Martin F."/>
            <person name="Cullen D."/>
            <person name="Grigoriev I.V."/>
            <person name="Hibbett D.S."/>
        </authorList>
    </citation>
    <scope>NUCLEOTIDE SEQUENCE</scope>
    <source>
        <strain evidence="3">FP-58527</strain>
    </source>
</reference>
<dbReference type="HOGENOM" id="CLU_063486_0_0_1"/>
<keyword evidence="3" id="KW-1185">Reference proteome</keyword>
<dbReference type="OrthoDB" id="539213at2759"/>
<dbReference type="Proteomes" id="UP000015241">
    <property type="component" value="Unassembled WGS sequence"/>
</dbReference>
<accession>S8E9S1</accession>
<dbReference type="AlphaFoldDB" id="S8E9S1"/>
<feature type="region of interest" description="Disordered" evidence="1">
    <location>
        <begin position="221"/>
        <end position="260"/>
    </location>
</feature>
<dbReference type="InterPro" id="IPR036770">
    <property type="entry name" value="Ankyrin_rpt-contain_sf"/>
</dbReference>
<organism evidence="2 3">
    <name type="scientific">Fomitopsis schrenkii</name>
    <name type="common">Brown rot fungus</name>
    <dbReference type="NCBI Taxonomy" id="2126942"/>
    <lineage>
        <taxon>Eukaryota</taxon>
        <taxon>Fungi</taxon>
        <taxon>Dikarya</taxon>
        <taxon>Basidiomycota</taxon>
        <taxon>Agaricomycotina</taxon>
        <taxon>Agaricomycetes</taxon>
        <taxon>Polyporales</taxon>
        <taxon>Fomitopsis</taxon>
    </lineage>
</organism>
<name>S8E9S1_FOMSC</name>
<protein>
    <submittedName>
        <fullName evidence="2">Uncharacterized protein</fullName>
    </submittedName>
</protein>
<dbReference type="EMBL" id="KE504142">
    <property type="protein sequence ID" value="EPT01378.1"/>
    <property type="molecule type" value="Genomic_DNA"/>
</dbReference>
<evidence type="ECO:0000313" key="2">
    <source>
        <dbReference type="EMBL" id="EPT01378.1"/>
    </source>
</evidence>
<dbReference type="InParanoid" id="S8E9S1"/>
<sequence>MEKTEPRSFITLPVELLYEIHIHAVSPSFSLVCKHLYAVCKYAPTSVHAQYLIGRYYEHHVRTQRGIVSAVLRYPLCNQAILEAIIKHPDFPPLKPDSRTRMTELPRRFFRNLSPRPLTTGKRKRGDPYPCGWTEDDDPLPFLRFLYAHPRIPRPYADSWDGYALTKAVHAEFIPLVQFLLKQNASPEEKDGLAVMVAIRRKNLPLVQLLIERDGPHSVCKRRKPSEAVPVVSAGRDGLSAEPSRKRDRTSVGSSAKRRKLGDRIRVSQDMLKTAAQSDARDIVEYFIQEKGCVPDMQTVLLMGAMR</sequence>
<evidence type="ECO:0000256" key="1">
    <source>
        <dbReference type="SAM" id="MobiDB-lite"/>
    </source>
</evidence>
<evidence type="ECO:0000313" key="3">
    <source>
        <dbReference type="Proteomes" id="UP000015241"/>
    </source>
</evidence>
<dbReference type="Gene3D" id="1.25.40.20">
    <property type="entry name" value="Ankyrin repeat-containing domain"/>
    <property type="match status" value="1"/>
</dbReference>
<proteinExistence type="predicted"/>